<gene>
    <name evidence="3" type="ORF">UT23_C0012G0047</name>
</gene>
<evidence type="ECO:0000313" key="4">
    <source>
        <dbReference type="Proteomes" id="UP000034325"/>
    </source>
</evidence>
<dbReference type="Proteomes" id="UP000034325">
    <property type="component" value="Unassembled WGS sequence"/>
</dbReference>
<accession>A0A0G0M2C0</accession>
<feature type="region of interest" description="Disordered" evidence="1">
    <location>
        <begin position="120"/>
        <end position="140"/>
    </location>
</feature>
<evidence type="ECO:0000256" key="2">
    <source>
        <dbReference type="SAM" id="Phobius"/>
    </source>
</evidence>
<name>A0A0G0M2C0_9BACT</name>
<reference evidence="3 4" key="1">
    <citation type="journal article" date="2015" name="Nature">
        <title>rRNA introns, odd ribosomes, and small enigmatic genomes across a large radiation of phyla.</title>
        <authorList>
            <person name="Brown C.T."/>
            <person name="Hug L.A."/>
            <person name="Thomas B.C."/>
            <person name="Sharon I."/>
            <person name="Castelle C.J."/>
            <person name="Singh A."/>
            <person name="Wilkins M.J."/>
            <person name="Williams K.H."/>
            <person name="Banfield J.F."/>
        </authorList>
    </citation>
    <scope>NUCLEOTIDE SEQUENCE [LARGE SCALE GENOMIC DNA]</scope>
</reference>
<evidence type="ECO:0000313" key="3">
    <source>
        <dbReference type="EMBL" id="KKQ97437.1"/>
    </source>
</evidence>
<protein>
    <submittedName>
        <fullName evidence="3">Uncharacterized protein</fullName>
    </submittedName>
</protein>
<organism evidence="3 4">
    <name type="scientific">Candidatus Woesebacteria bacterium GW2011_GWA1_39_12</name>
    <dbReference type="NCBI Taxonomy" id="1618549"/>
    <lineage>
        <taxon>Bacteria</taxon>
        <taxon>Candidatus Woeseibacteriota</taxon>
    </lineage>
</organism>
<dbReference type="AlphaFoldDB" id="A0A0G0M2C0"/>
<comment type="caution">
    <text evidence="3">The sequence shown here is derived from an EMBL/GenBank/DDBJ whole genome shotgun (WGS) entry which is preliminary data.</text>
</comment>
<sequence>MDLLKILNKSFGTYNIRGFYIEPTYWQAAAIVFLLFLLLLTFARLRYIYVHWHLDKPSLSMIFWGFLLALILEGFLLLSGRTMLTEILGWKNAPKPISTALDATRTKLVKVLGVTEEIPESAADEKPTKQSVTQDFESLSSDDKEQVVDFICKPYAGY</sequence>
<dbReference type="EMBL" id="LBWA01000012">
    <property type="protein sequence ID" value="KKQ97437.1"/>
    <property type="molecule type" value="Genomic_DNA"/>
</dbReference>
<keyword evidence="2" id="KW-0812">Transmembrane</keyword>
<feature type="transmembrane region" description="Helical" evidence="2">
    <location>
        <begin position="61"/>
        <end position="78"/>
    </location>
</feature>
<keyword evidence="2" id="KW-0472">Membrane</keyword>
<feature type="transmembrane region" description="Helical" evidence="2">
    <location>
        <begin position="25"/>
        <end position="49"/>
    </location>
</feature>
<feature type="compositionally biased region" description="Polar residues" evidence="1">
    <location>
        <begin position="129"/>
        <end position="139"/>
    </location>
</feature>
<proteinExistence type="predicted"/>
<evidence type="ECO:0000256" key="1">
    <source>
        <dbReference type="SAM" id="MobiDB-lite"/>
    </source>
</evidence>
<keyword evidence="2" id="KW-1133">Transmembrane helix</keyword>